<dbReference type="AlphaFoldDB" id="A0A251VEE7"/>
<reference evidence="1" key="3">
    <citation type="submission" date="2020-06" db="EMBL/GenBank/DDBJ databases">
        <title>Helianthus annuus Genome sequencing and assembly Release 2.</title>
        <authorList>
            <person name="Gouzy J."/>
            <person name="Langlade N."/>
            <person name="Munos S."/>
        </authorList>
    </citation>
    <scope>NUCLEOTIDE SEQUENCE</scope>
    <source>
        <tissue evidence="1">Leaves</tissue>
    </source>
</reference>
<dbReference type="InParanoid" id="A0A251VEE7"/>
<gene>
    <name evidence="2" type="ORF">HannXRQ_Chr02g0036421</name>
    <name evidence="1" type="ORF">HanXRQr2_Chr02g0052911</name>
</gene>
<keyword evidence="3" id="KW-1185">Reference proteome</keyword>
<name>A0A251VEE7_HELAN</name>
<dbReference type="Proteomes" id="UP000215914">
    <property type="component" value="Chromosome 2"/>
</dbReference>
<sequence>MVETTIGLKLWFESTVGLKHCFVNDSHFPITDAVIVTRYLKATLVIPSIRGSEPGDQRLLQQCKRGR</sequence>
<evidence type="ECO:0000313" key="2">
    <source>
        <dbReference type="EMBL" id="OTG33593.1"/>
    </source>
</evidence>
<organism evidence="2 3">
    <name type="scientific">Helianthus annuus</name>
    <name type="common">Common sunflower</name>
    <dbReference type="NCBI Taxonomy" id="4232"/>
    <lineage>
        <taxon>Eukaryota</taxon>
        <taxon>Viridiplantae</taxon>
        <taxon>Streptophyta</taxon>
        <taxon>Embryophyta</taxon>
        <taxon>Tracheophyta</taxon>
        <taxon>Spermatophyta</taxon>
        <taxon>Magnoliopsida</taxon>
        <taxon>eudicotyledons</taxon>
        <taxon>Gunneridae</taxon>
        <taxon>Pentapetalae</taxon>
        <taxon>asterids</taxon>
        <taxon>campanulids</taxon>
        <taxon>Asterales</taxon>
        <taxon>Asteraceae</taxon>
        <taxon>Asteroideae</taxon>
        <taxon>Heliantheae alliance</taxon>
        <taxon>Heliantheae</taxon>
        <taxon>Helianthus</taxon>
    </lineage>
</organism>
<evidence type="ECO:0000313" key="3">
    <source>
        <dbReference type="Proteomes" id="UP000215914"/>
    </source>
</evidence>
<proteinExistence type="predicted"/>
<dbReference type="Gramene" id="mRNA:HanXRQr2_Chr02g0052911">
    <property type="protein sequence ID" value="mRNA:HanXRQr2_Chr02g0052911"/>
    <property type="gene ID" value="HanXRQr2_Chr02g0052911"/>
</dbReference>
<dbReference type="EMBL" id="CM007891">
    <property type="protein sequence ID" value="OTG33593.1"/>
    <property type="molecule type" value="Genomic_DNA"/>
</dbReference>
<evidence type="ECO:0000313" key="1">
    <source>
        <dbReference type="EMBL" id="KAF5817430.1"/>
    </source>
</evidence>
<accession>A0A251VEE7</accession>
<reference evidence="1 3" key="1">
    <citation type="journal article" date="2017" name="Nature">
        <title>The sunflower genome provides insights into oil metabolism, flowering and Asterid evolution.</title>
        <authorList>
            <person name="Badouin H."/>
            <person name="Gouzy J."/>
            <person name="Grassa C.J."/>
            <person name="Murat F."/>
            <person name="Staton S.E."/>
            <person name="Cottret L."/>
            <person name="Lelandais-Briere C."/>
            <person name="Owens G.L."/>
            <person name="Carrere S."/>
            <person name="Mayjonade B."/>
            <person name="Legrand L."/>
            <person name="Gill N."/>
            <person name="Kane N.C."/>
            <person name="Bowers J.E."/>
            <person name="Hubner S."/>
            <person name="Bellec A."/>
            <person name="Berard A."/>
            <person name="Berges H."/>
            <person name="Blanchet N."/>
            <person name="Boniface M.C."/>
            <person name="Brunel D."/>
            <person name="Catrice O."/>
            <person name="Chaidir N."/>
            <person name="Claudel C."/>
            <person name="Donnadieu C."/>
            <person name="Faraut T."/>
            <person name="Fievet G."/>
            <person name="Helmstetter N."/>
            <person name="King M."/>
            <person name="Knapp S.J."/>
            <person name="Lai Z."/>
            <person name="Le Paslier M.C."/>
            <person name="Lippi Y."/>
            <person name="Lorenzon L."/>
            <person name="Mandel J.R."/>
            <person name="Marage G."/>
            <person name="Marchand G."/>
            <person name="Marquand E."/>
            <person name="Bret-Mestries E."/>
            <person name="Morien E."/>
            <person name="Nambeesan S."/>
            <person name="Nguyen T."/>
            <person name="Pegot-Espagnet P."/>
            <person name="Pouilly N."/>
            <person name="Raftis F."/>
            <person name="Sallet E."/>
            <person name="Schiex T."/>
            <person name="Thomas J."/>
            <person name="Vandecasteele C."/>
            <person name="Vares D."/>
            <person name="Vear F."/>
            <person name="Vautrin S."/>
            <person name="Crespi M."/>
            <person name="Mangin B."/>
            <person name="Burke J.M."/>
            <person name="Salse J."/>
            <person name="Munos S."/>
            <person name="Vincourt P."/>
            <person name="Rieseberg L.H."/>
            <person name="Langlade N.B."/>
        </authorList>
    </citation>
    <scope>NUCLEOTIDE SEQUENCE [LARGE SCALE GENOMIC DNA]</scope>
    <source>
        <strain evidence="3">cv. SF193</strain>
        <tissue evidence="1">Leaves</tissue>
    </source>
</reference>
<reference evidence="2" key="2">
    <citation type="submission" date="2017-02" db="EMBL/GenBank/DDBJ databases">
        <title>Sunflower complete genome.</title>
        <authorList>
            <person name="Langlade N."/>
            <person name="Munos S."/>
        </authorList>
    </citation>
    <scope>NUCLEOTIDE SEQUENCE [LARGE SCALE GENOMIC DNA]</scope>
    <source>
        <tissue evidence="2">Leaves</tissue>
    </source>
</reference>
<protein>
    <submittedName>
        <fullName evidence="2">Uncharacterized protein</fullName>
    </submittedName>
</protein>
<dbReference type="EMBL" id="MNCJ02000317">
    <property type="protein sequence ID" value="KAF5817430.1"/>
    <property type="molecule type" value="Genomic_DNA"/>
</dbReference>